<sequence length="1042" mass="114756">MQSDTFKHTLAARSLSLADHLSGEFLHPTSGEAAMQIAQRRLTRWKEVLNRFQPDSLHKRLAWDHIALDEPTLLERLRPGTLKENAPLPAWLDTAWALQHCLQQGTTSSDNQGYLQRDDPIPFEHLFVPLIAQQNAQLVQECPEWTAQLSEGARNTLCRDLLSRLSAVLGRCLEHEFSLFRVSQQQGSGTDGNALYQTFIQNLVNGDIAPFLLKYAYATRLASLSLTQWQCAQRRFARHLSEDRAALASQFGLPKTGPVCAVSTGLSDRHHGGLTVIRTEFADGNTVYYKPRGMALESRAADLMSLLDPGLKSMVPAVLSRDDHGWAKEVVANPGDPEPYYHQAGKVVFAAWVFAGTDLHDENVLPSSQGPVVIDAEMLASPLPLFENGPAAGKPGKSLYNRAEDNTVLRSSLLPSWESYGNDTLVQISGMSAGKQYQTGLKTSGWSQINTDRMALKSEWVCVENATQIASLPEPSDYTNAVIEGFQSLVDPARALAAQPAWHNALATQLADCEVRFLVRDTSLYTSLEYAIRHPRHSLTTLDAEIEQECLASTFLSHDTCPHVWPFLEEEKRALQQGDVPHFTARADSTDWVSPDGDTVAIFSSSGLDTIRERFAELDDSNIAFQLGLIRTSLFTTREPSPSLNRTAGITDAPLQAATRIGDMLLQMAWSEGEAGQLNWAAPQSQGPNTPRTVRKLGYSMYNGLAGLGLFFAALARNTGAERFLDASKSSFAHLQTLAGDWHHEIDDQHGACLGRSSVLFTLDHASRLTEDTALIQIRDTLLTPLLDGTVKPNQANDMDWIAGVAGRSAALDRWLTNQDRQHSAQSLLQHFVAYDQPSLLAGWPSTPSAQPADFQSGAGHGIAGPMLRLCQLASQDSSIRDDATIKATLETCRRFLQSLWVADKSNWRIAAAPESRSDIDGWAHGPYGIVLALQAHEALYGSTNPQREAVIERLYQRDLMQWDHLPMGNCGLIELWLNLGKAEQAAALAQRMLDRQRSIQRWAIPGGELMKPGMMTGLAGIGYTLLRLESGEQLPSLLTMQ</sequence>
<protein>
    <submittedName>
        <fullName evidence="2">Lanthionine synthetase c family protein</fullName>
    </submittedName>
</protein>
<dbReference type="eggNOG" id="COG4403">
    <property type="taxonomic scope" value="Bacteria"/>
</dbReference>
<name>A0A095SK34_9GAMM</name>
<dbReference type="STRING" id="1177154.Y5S_02035"/>
<dbReference type="PRINTS" id="PR01955">
    <property type="entry name" value="LANCFRANKIA"/>
</dbReference>
<dbReference type="AlphaFoldDB" id="A0A095SK34"/>
<dbReference type="InterPro" id="IPR025410">
    <property type="entry name" value="Lant_dehyd"/>
</dbReference>
<keyword evidence="3" id="KW-1185">Reference proteome</keyword>
<dbReference type="PATRIC" id="fig|1177154.3.peg.2068"/>
<dbReference type="InterPro" id="IPR007822">
    <property type="entry name" value="LANC-like"/>
</dbReference>
<evidence type="ECO:0000259" key="1">
    <source>
        <dbReference type="Pfam" id="PF13575"/>
    </source>
</evidence>
<dbReference type="PIRSF" id="PIRSF037228">
    <property type="entry name" value="Lant_mod_RumM"/>
    <property type="match status" value="1"/>
</dbReference>
<dbReference type="NCBIfam" id="TIGR03897">
    <property type="entry name" value="lanti_2_LanM"/>
    <property type="match status" value="1"/>
</dbReference>
<dbReference type="InterPro" id="IPR017146">
    <property type="entry name" value="Lanti_2_LanM"/>
</dbReference>
<dbReference type="SUPFAM" id="SSF158745">
    <property type="entry name" value="LanC-like"/>
    <property type="match status" value="1"/>
</dbReference>
<proteinExistence type="predicted"/>
<feature type="domain" description="Lantibiotic biosynthesis protein dehydration" evidence="1">
    <location>
        <begin position="215"/>
        <end position="585"/>
    </location>
</feature>
<evidence type="ECO:0000313" key="3">
    <source>
        <dbReference type="Proteomes" id="UP000029444"/>
    </source>
</evidence>
<dbReference type="RefSeq" id="WP_035232767.1">
    <property type="nucleotide sequence ID" value="NZ_ARXV01000007.1"/>
</dbReference>
<organism evidence="2 3">
    <name type="scientific">Alcanivorax nanhaiticus</name>
    <dbReference type="NCBI Taxonomy" id="1177154"/>
    <lineage>
        <taxon>Bacteria</taxon>
        <taxon>Pseudomonadati</taxon>
        <taxon>Pseudomonadota</taxon>
        <taxon>Gammaproteobacteria</taxon>
        <taxon>Oceanospirillales</taxon>
        <taxon>Alcanivoracaceae</taxon>
        <taxon>Alcanivorax</taxon>
    </lineage>
</organism>
<dbReference type="Proteomes" id="UP000029444">
    <property type="component" value="Unassembled WGS sequence"/>
</dbReference>
<dbReference type="GO" id="GO:0031179">
    <property type="term" value="P:peptide modification"/>
    <property type="evidence" value="ECO:0007669"/>
    <property type="project" value="InterPro"/>
</dbReference>
<dbReference type="SMART" id="SM01260">
    <property type="entry name" value="LANC_like"/>
    <property type="match status" value="1"/>
</dbReference>
<dbReference type="EMBL" id="ARXV01000007">
    <property type="protein sequence ID" value="KGD64669.1"/>
    <property type="molecule type" value="Genomic_DNA"/>
</dbReference>
<comment type="caution">
    <text evidence="2">The sequence shown here is derived from an EMBL/GenBank/DDBJ whole genome shotgun (WGS) entry which is preliminary data.</text>
</comment>
<dbReference type="Gene3D" id="1.50.10.20">
    <property type="match status" value="1"/>
</dbReference>
<accession>A0A095SK34</accession>
<dbReference type="Pfam" id="PF13575">
    <property type="entry name" value="DUF4135"/>
    <property type="match status" value="1"/>
</dbReference>
<reference evidence="2 3" key="1">
    <citation type="submission" date="2012-09" db="EMBL/GenBank/DDBJ databases">
        <title>Genome Sequence of alkane-degrading Bacterium Alcanivorax sp. 19-m-6.</title>
        <authorList>
            <person name="Lai Q."/>
            <person name="Shao Z."/>
        </authorList>
    </citation>
    <scope>NUCLEOTIDE SEQUENCE [LARGE SCALE GENOMIC DNA]</scope>
    <source>
        <strain evidence="2 3">19-m-6</strain>
    </source>
</reference>
<dbReference type="OrthoDB" id="9148343at2"/>
<dbReference type="CDD" id="cd04792">
    <property type="entry name" value="LanM-like"/>
    <property type="match status" value="1"/>
</dbReference>
<gene>
    <name evidence="2" type="ORF">Y5S_02035</name>
</gene>
<evidence type="ECO:0000313" key="2">
    <source>
        <dbReference type="EMBL" id="KGD64669.1"/>
    </source>
</evidence>
<dbReference type="PRINTS" id="PR01950">
    <property type="entry name" value="LANCSUPER"/>
</dbReference>
<dbReference type="Pfam" id="PF05147">
    <property type="entry name" value="LANC_like"/>
    <property type="match status" value="1"/>
</dbReference>